<gene>
    <name evidence="1" type="primary">SEC24</name>
    <name evidence="1" type="ORF">CLIB1444_03S09890</name>
</gene>
<sequence length="936" mass="104107">MSKRRAYPQPQYASQPSYPNYGGATAPVTPGQPMQPIQPMGQPIQPLSPGQPGQPNGQPTQFNQPPTGQPIGQPPQPMDQLNNQFQNMNVNQFQYNQPNQNQPPQPTYGNPASQTSYGAPAYNQANYNQTPSLPLNQLYPTDLLRELPPSISDLQLPPPPIIVPPEVSVIPNSTTSNAPSEYFRSTLNVVPTNNSLLKKSKLPLSLIVRPYTALHENDENVAVSVDTIISRCRRCRAYINPFITLTDQGKRWRCNLCNLLNDIPMAFEFDQTTNVAKDKFQRPELNYAITEFVAPKEYLARVPPPIIYCFIIDVSADAIATGLTSTVTRTILESLDRIPNNNNLAKVAFIGVDSSLHYFKFKELVKEDDEANIEMLIVSDIDEPFLPSPDGLLVNLYENRKSIEKLLIDFPLYFENTANHSFALGPALKAGHKMISSIGGKLITFASILPNIGEGKLMVRDEEGNSGKPKESQVLLNAADKFYKSFAVECNSGQVTVDLFCTSSKYQDIATLSNLPRYTAGQTHFYPAWSASTSEDVTKLSKEISEHISMEIALEAVLRVRASSGVRASGFYGNFFNRSSDLCSFPTYPRDQSYCIEVSIEETIAKPVVYFQAAVLHSTSFGERRIRVMNLALPTSSKLDDIYASADQLAITNYLTHKAIEKGLNSSLPDAREFLIKNIIDLVNVYKKELVGGNISGSSPLQLSTNLRMLPLLLFSLTKHVGLRGERVPADHRAIALNNLTTLPIPHLIKYIYPTVYALHNMADGCGLPEEIVEVDDEGKESTVLSPEILMPEPVNSSKASFDSYGLYLIDNSSELFLYVSGDVVPGLVQDLFGTENLYSIPTGKTQLPEFSFEESEFNYRVRQIIGKLREQKDQITWKNLFVVIGPSSNEPIEISSQRDLMALRMWAFSCLVEDKTGTESSYRDFLTTLKSRVAQ</sequence>
<accession>A0ACA9Y6E9</accession>
<protein>
    <submittedName>
        <fullName evidence="1">Protein transport protein Sec24p</fullName>
    </submittedName>
</protein>
<organism evidence="1 2">
    <name type="scientific">[Candida] jaroonii</name>
    <dbReference type="NCBI Taxonomy" id="467808"/>
    <lineage>
        <taxon>Eukaryota</taxon>
        <taxon>Fungi</taxon>
        <taxon>Dikarya</taxon>
        <taxon>Ascomycota</taxon>
        <taxon>Saccharomycotina</taxon>
        <taxon>Pichiomycetes</taxon>
        <taxon>Debaryomycetaceae</taxon>
        <taxon>Yamadazyma</taxon>
    </lineage>
</organism>
<evidence type="ECO:0000313" key="1">
    <source>
        <dbReference type="EMBL" id="CAH6720347.1"/>
    </source>
</evidence>
<dbReference type="EMBL" id="CALSDN010000003">
    <property type="protein sequence ID" value="CAH6720347.1"/>
    <property type="molecule type" value="Genomic_DNA"/>
</dbReference>
<name>A0ACA9Y6E9_9ASCO</name>
<evidence type="ECO:0000313" key="2">
    <source>
        <dbReference type="Proteomes" id="UP001152531"/>
    </source>
</evidence>
<proteinExistence type="predicted"/>
<dbReference type="Proteomes" id="UP001152531">
    <property type="component" value="Unassembled WGS sequence"/>
</dbReference>
<comment type="caution">
    <text evidence="1">The sequence shown here is derived from an EMBL/GenBank/DDBJ whole genome shotgun (WGS) entry which is preliminary data.</text>
</comment>
<reference evidence="1" key="1">
    <citation type="submission" date="2022-06" db="EMBL/GenBank/DDBJ databases">
        <authorList>
            <person name="Legras J.-L."/>
            <person name="Devillers H."/>
            <person name="Grondin C."/>
        </authorList>
    </citation>
    <scope>NUCLEOTIDE SEQUENCE</scope>
    <source>
        <strain evidence="1">CLIB 1444</strain>
    </source>
</reference>
<keyword evidence="2" id="KW-1185">Reference proteome</keyword>